<dbReference type="AlphaFoldDB" id="A0A418VJH3"/>
<name>A0A418VJH3_RHOPL</name>
<proteinExistence type="predicted"/>
<protein>
    <recommendedName>
        <fullName evidence="1">Transposase IS66 central domain-containing protein</fullName>
    </recommendedName>
</protein>
<dbReference type="EMBL" id="QYYD01000005">
    <property type="protein sequence ID" value="RJF76312.1"/>
    <property type="molecule type" value="Genomic_DNA"/>
</dbReference>
<sequence>MRPRCRQDDGRHAQALDRLTSFLEDGRICLSNRAERALRGIALGRNSGQFRGSDRGGGRAAVMYGLIVSADTNEVDSHVAD</sequence>
<organism evidence="2 3">
    <name type="scientific">Rhodopseudomonas palustris</name>
    <dbReference type="NCBI Taxonomy" id="1076"/>
    <lineage>
        <taxon>Bacteria</taxon>
        <taxon>Pseudomonadati</taxon>
        <taxon>Pseudomonadota</taxon>
        <taxon>Alphaproteobacteria</taxon>
        <taxon>Hyphomicrobiales</taxon>
        <taxon>Nitrobacteraceae</taxon>
        <taxon>Rhodopseudomonas</taxon>
    </lineage>
</organism>
<dbReference type="OrthoDB" id="9800877at2"/>
<dbReference type="Pfam" id="PF03050">
    <property type="entry name" value="DDE_Tnp_IS66"/>
    <property type="match status" value="1"/>
</dbReference>
<accession>A0A418VJH3</accession>
<reference evidence="2 3" key="1">
    <citation type="submission" date="2018-09" db="EMBL/GenBank/DDBJ databases">
        <title>Draft genome sequence of Rhodopseudomonas palustris 2.1.18.</title>
        <authorList>
            <person name="Robertson S.L."/>
            <person name="Meyer T.E."/>
            <person name="Kyndt J.A."/>
        </authorList>
    </citation>
    <scope>NUCLEOTIDE SEQUENCE [LARGE SCALE GENOMIC DNA]</scope>
    <source>
        <strain evidence="2 3">2.1.18</strain>
    </source>
</reference>
<evidence type="ECO:0000259" key="1">
    <source>
        <dbReference type="Pfam" id="PF03050"/>
    </source>
</evidence>
<dbReference type="Proteomes" id="UP000285523">
    <property type="component" value="Unassembled WGS sequence"/>
</dbReference>
<evidence type="ECO:0000313" key="2">
    <source>
        <dbReference type="EMBL" id="RJF76312.1"/>
    </source>
</evidence>
<dbReference type="InterPro" id="IPR004291">
    <property type="entry name" value="Transposase_IS66_central"/>
</dbReference>
<feature type="domain" description="Transposase IS66 central" evidence="1">
    <location>
        <begin position="16"/>
        <end position="57"/>
    </location>
</feature>
<evidence type="ECO:0000313" key="3">
    <source>
        <dbReference type="Proteomes" id="UP000285523"/>
    </source>
</evidence>
<gene>
    <name evidence="2" type="ORF">D4Q52_06770</name>
</gene>
<comment type="caution">
    <text evidence="2">The sequence shown here is derived from an EMBL/GenBank/DDBJ whole genome shotgun (WGS) entry which is preliminary data.</text>
</comment>